<keyword evidence="6 10" id="KW-0143">Chaperone</keyword>
<evidence type="ECO:0000256" key="6">
    <source>
        <dbReference type="ARBA" id="ARBA00023186"/>
    </source>
</evidence>
<dbReference type="GO" id="GO:0006457">
    <property type="term" value="P:protein folding"/>
    <property type="evidence" value="ECO:0007669"/>
    <property type="project" value="InterPro"/>
</dbReference>
<dbReference type="Proteomes" id="UP000813637">
    <property type="component" value="Unassembled WGS sequence"/>
</dbReference>
<comment type="function">
    <text evidence="7 10 11">Participates actively in the response to hyperosmotic and heat shock by preventing the aggregation of stress-denatured proteins, in association with DnaK and GrpE. It is the nucleotide exchange factor for DnaK and may function as a thermosensor. Unfolded proteins bind initially to DnaJ; upon interaction with the DnaJ-bound protein, DnaK hydrolyzes its bound ATP, resulting in the formation of a stable complex. GrpE releases ADP from DnaK; ATP binding to DnaK triggers the release of the substrate protein, thus completing the reaction cycle. Several rounds of ATP-dependent interactions between DnaJ, DnaK and GrpE are required for fully efficient folding.</text>
</comment>
<feature type="compositionally biased region" description="Basic and acidic residues" evidence="13">
    <location>
        <begin position="37"/>
        <end position="61"/>
    </location>
</feature>
<dbReference type="GO" id="GO:0042803">
    <property type="term" value="F:protein homodimerization activity"/>
    <property type="evidence" value="ECO:0007669"/>
    <property type="project" value="InterPro"/>
</dbReference>
<keyword evidence="4 10" id="KW-0963">Cytoplasm</keyword>
<dbReference type="Pfam" id="PF01025">
    <property type="entry name" value="GrpE"/>
    <property type="match status" value="1"/>
</dbReference>
<dbReference type="SUPFAM" id="SSF58014">
    <property type="entry name" value="Coiled-coil domain of nucleotide exchange factor GrpE"/>
    <property type="match status" value="1"/>
</dbReference>
<name>A0A9Q3VB03_CLOBO</name>
<dbReference type="Gene3D" id="3.90.20.20">
    <property type="match status" value="1"/>
</dbReference>
<evidence type="ECO:0000313" key="14">
    <source>
        <dbReference type="EMBL" id="MCD3195394.1"/>
    </source>
</evidence>
<dbReference type="GeneID" id="66319344"/>
<comment type="subcellular location">
    <subcellularLocation>
        <location evidence="1 10">Cytoplasm</location>
    </subcellularLocation>
</comment>
<feature type="compositionally biased region" description="Acidic residues" evidence="13">
    <location>
        <begin position="62"/>
        <end position="71"/>
    </location>
</feature>
<accession>A0A9Q3VB03</accession>
<dbReference type="Gene3D" id="2.30.22.10">
    <property type="entry name" value="Head domain of nucleotide exchange factor GrpE"/>
    <property type="match status" value="1"/>
</dbReference>
<evidence type="ECO:0000256" key="10">
    <source>
        <dbReference type="HAMAP-Rule" id="MF_01151"/>
    </source>
</evidence>
<evidence type="ECO:0000256" key="1">
    <source>
        <dbReference type="ARBA" id="ARBA00004496"/>
    </source>
</evidence>
<evidence type="ECO:0000256" key="4">
    <source>
        <dbReference type="ARBA" id="ARBA00022490"/>
    </source>
</evidence>
<organism evidence="14 15">
    <name type="scientific">Clostridium botulinum C</name>
    <dbReference type="NCBI Taxonomy" id="36828"/>
    <lineage>
        <taxon>Bacteria</taxon>
        <taxon>Bacillati</taxon>
        <taxon>Bacillota</taxon>
        <taxon>Clostridia</taxon>
        <taxon>Eubacteriales</taxon>
        <taxon>Clostridiaceae</taxon>
        <taxon>Clostridium</taxon>
    </lineage>
</organism>
<dbReference type="PANTHER" id="PTHR21237">
    <property type="entry name" value="GRPE PROTEIN"/>
    <property type="match status" value="1"/>
</dbReference>
<reference evidence="14" key="1">
    <citation type="submission" date="2020-02" db="EMBL/GenBank/DDBJ databases">
        <authorList>
            <person name="Fillo S."/>
            <person name="Giordani F."/>
            <person name="Tonon E."/>
            <person name="Drigo I."/>
            <person name="Anselmo A."/>
            <person name="Fortunato A."/>
            <person name="Bano L."/>
            <person name="Lista F."/>
        </authorList>
    </citation>
    <scope>NUCLEOTIDE SEQUENCE</scope>
    <source>
        <strain evidence="14">IZSVe-TV_9877_3_12</strain>
    </source>
</reference>
<dbReference type="EMBL" id="JAAMYB010000009">
    <property type="protein sequence ID" value="MCD3195394.1"/>
    <property type="molecule type" value="Genomic_DNA"/>
</dbReference>
<evidence type="ECO:0000256" key="2">
    <source>
        <dbReference type="ARBA" id="ARBA00009054"/>
    </source>
</evidence>
<gene>
    <name evidence="10 14" type="primary">grpE</name>
    <name evidence="14" type="ORF">G8S53_08890</name>
</gene>
<dbReference type="PRINTS" id="PR00773">
    <property type="entry name" value="GRPEPROTEIN"/>
</dbReference>
<evidence type="ECO:0000256" key="7">
    <source>
        <dbReference type="ARBA" id="ARBA00053401"/>
    </source>
</evidence>
<dbReference type="NCBIfam" id="NF010757">
    <property type="entry name" value="PRK14160.1"/>
    <property type="match status" value="1"/>
</dbReference>
<evidence type="ECO:0000256" key="3">
    <source>
        <dbReference type="ARBA" id="ARBA00011738"/>
    </source>
</evidence>
<dbReference type="FunFam" id="2.30.22.10:FF:000001">
    <property type="entry name" value="Protein GrpE"/>
    <property type="match status" value="1"/>
</dbReference>
<comment type="caution">
    <text evidence="14">The sequence shown here is derived from an EMBL/GenBank/DDBJ whole genome shotgun (WGS) entry which is preliminary data.</text>
</comment>
<comment type="subunit">
    <text evidence="3 10">Homodimer.</text>
</comment>
<dbReference type="GO" id="GO:0000774">
    <property type="term" value="F:adenyl-nucleotide exchange factor activity"/>
    <property type="evidence" value="ECO:0007669"/>
    <property type="project" value="InterPro"/>
</dbReference>
<dbReference type="PROSITE" id="PS01071">
    <property type="entry name" value="GRPE"/>
    <property type="match status" value="1"/>
</dbReference>
<comment type="similarity">
    <text evidence="2 10 12">Belongs to the GrpE family.</text>
</comment>
<reference evidence="14" key="2">
    <citation type="journal article" date="2021" name="Microorganisms">
        <title>Extensive Genome Exploration of Clostridium botulinum Group III Field Strains.</title>
        <authorList>
            <person name="Fillo S."/>
            <person name="Giordani F."/>
            <person name="Tonon E."/>
            <person name="Drigo I."/>
            <person name="Anselmo A."/>
            <person name="Fortunato A."/>
            <person name="Lista F."/>
            <person name="Bano L."/>
        </authorList>
    </citation>
    <scope>NUCLEOTIDE SEQUENCE</scope>
    <source>
        <strain evidence="14">IZSVe-TV_9877_3_12</strain>
    </source>
</reference>
<protein>
    <recommendedName>
        <fullName evidence="8 10">Protein GrpE</fullName>
    </recommendedName>
    <alternativeName>
        <fullName evidence="9 10">HSP-70 cofactor</fullName>
    </alternativeName>
</protein>
<dbReference type="InterPro" id="IPR009012">
    <property type="entry name" value="GrpE_head"/>
</dbReference>
<dbReference type="GO" id="GO:0051087">
    <property type="term" value="F:protein-folding chaperone binding"/>
    <property type="evidence" value="ECO:0007669"/>
    <property type="project" value="InterPro"/>
</dbReference>
<evidence type="ECO:0000256" key="9">
    <source>
        <dbReference type="ARBA" id="ARBA00076414"/>
    </source>
</evidence>
<dbReference type="AlphaFoldDB" id="A0A9Q3VB03"/>
<dbReference type="InterPro" id="IPR000740">
    <property type="entry name" value="GrpE"/>
</dbReference>
<dbReference type="PANTHER" id="PTHR21237:SF23">
    <property type="entry name" value="GRPE PROTEIN HOMOLOG, MITOCHONDRIAL"/>
    <property type="match status" value="1"/>
</dbReference>
<evidence type="ECO:0000256" key="5">
    <source>
        <dbReference type="ARBA" id="ARBA00023016"/>
    </source>
</evidence>
<keyword evidence="5 10" id="KW-0346">Stress response</keyword>
<dbReference type="InterPro" id="IPR013805">
    <property type="entry name" value="GrpE_CC"/>
</dbReference>
<evidence type="ECO:0000313" key="15">
    <source>
        <dbReference type="Proteomes" id="UP000813637"/>
    </source>
</evidence>
<dbReference type="CDD" id="cd00446">
    <property type="entry name" value="GrpE"/>
    <property type="match status" value="1"/>
</dbReference>
<dbReference type="RefSeq" id="WP_003379915.1">
    <property type="nucleotide sequence ID" value="NZ_JAAMYC010000009.1"/>
</dbReference>
<sequence length="230" mass="27313">MIILGKYMKIGRGEGMIKDENEKKFKDENEEVEEVLEEKTTEDQSKEEFNEQSEDVSKEVNNEEVNEEKSEEDVVKSLKDENIELKSENKKLQNELKALQDRLSRINSEYENFRNRTEREKKEIYNDSCSDVLKHILPVFDNLERAMIAEGNEEDLKKGIEMTMKQFERAFEKLEIEELPSEGQFDPNYHNAIMHIEDDNYEKNQIVEVFQRGFKRKDKVLRFSMVKVAN</sequence>
<evidence type="ECO:0000256" key="13">
    <source>
        <dbReference type="SAM" id="MobiDB-lite"/>
    </source>
</evidence>
<evidence type="ECO:0000256" key="8">
    <source>
        <dbReference type="ARBA" id="ARBA00072274"/>
    </source>
</evidence>
<feature type="region of interest" description="Disordered" evidence="13">
    <location>
        <begin position="21"/>
        <end position="75"/>
    </location>
</feature>
<dbReference type="SUPFAM" id="SSF51064">
    <property type="entry name" value="Head domain of nucleotide exchange factor GrpE"/>
    <property type="match status" value="1"/>
</dbReference>
<evidence type="ECO:0000256" key="11">
    <source>
        <dbReference type="RuleBase" id="RU000639"/>
    </source>
</evidence>
<evidence type="ECO:0000256" key="12">
    <source>
        <dbReference type="RuleBase" id="RU004478"/>
    </source>
</evidence>
<dbReference type="HAMAP" id="MF_01151">
    <property type="entry name" value="GrpE"/>
    <property type="match status" value="1"/>
</dbReference>
<proteinExistence type="inferred from homology"/>
<dbReference type="GO" id="GO:0051082">
    <property type="term" value="F:unfolded protein binding"/>
    <property type="evidence" value="ECO:0007669"/>
    <property type="project" value="TreeGrafter"/>
</dbReference>
<dbReference type="GO" id="GO:0005737">
    <property type="term" value="C:cytoplasm"/>
    <property type="evidence" value="ECO:0007669"/>
    <property type="project" value="UniProtKB-SubCell"/>
</dbReference>